<comment type="caution">
    <text evidence="2">The sequence shown here is derived from an EMBL/GenBank/DDBJ whole genome shotgun (WGS) entry which is preliminary data.</text>
</comment>
<accession>A0A9P7MEX8</accession>
<evidence type="ECO:0000256" key="1">
    <source>
        <dbReference type="SAM" id="MobiDB-lite"/>
    </source>
</evidence>
<evidence type="ECO:0000313" key="3">
    <source>
        <dbReference type="Proteomes" id="UP000706124"/>
    </source>
</evidence>
<feature type="compositionally biased region" description="Acidic residues" evidence="1">
    <location>
        <begin position="17"/>
        <end position="27"/>
    </location>
</feature>
<dbReference type="AlphaFoldDB" id="A0A9P7MEX8"/>
<dbReference type="EMBL" id="SRPO01000078">
    <property type="protein sequence ID" value="KAG5942568.1"/>
    <property type="molecule type" value="Genomic_DNA"/>
</dbReference>
<dbReference type="Proteomes" id="UP000706124">
    <property type="component" value="Unassembled WGS sequence"/>
</dbReference>
<proteinExistence type="predicted"/>
<evidence type="ECO:0000313" key="2">
    <source>
        <dbReference type="EMBL" id="KAG5942568.1"/>
    </source>
</evidence>
<gene>
    <name evidence="2" type="ORF">E4U60_007182</name>
</gene>
<keyword evidence="3" id="KW-1185">Reference proteome</keyword>
<name>A0A9P7MEX8_9HYPO</name>
<feature type="region of interest" description="Disordered" evidence="1">
    <location>
        <begin position="15"/>
        <end position="35"/>
    </location>
</feature>
<organism evidence="2 3">
    <name type="scientific">Claviceps pazoutovae</name>
    <dbReference type="NCBI Taxonomy" id="1649127"/>
    <lineage>
        <taxon>Eukaryota</taxon>
        <taxon>Fungi</taxon>
        <taxon>Dikarya</taxon>
        <taxon>Ascomycota</taxon>
        <taxon>Pezizomycotina</taxon>
        <taxon>Sordariomycetes</taxon>
        <taxon>Hypocreomycetidae</taxon>
        <taxon>Hypocreales</taxon>
        <taxon>Clavicipitaceae</taxon>
        <taxon>Claviceps</taxon>
    </lineage>
</organism>
<sequence length="90" mass="9945">MARSLWELWKISFPESLESESESEDPSLSERSASSQPTYLLRIVVSDGHSMIFWRSGKVTLGSYAGWDDADLSLDEGSSDSDSDSYDSGN</sequence>
<feature type="region of interest" description="Disordered" evidence="1">
    <location>
        <begin position="71"/>
        <end position="90"/>
    </location>
</feature>
<reference evidence="2 3" key="1">
    <citation type="journal article" date="2020" name="bioRxiv">
        <title>Whole genome comparisons of ergot fungi reveals the divergence and evolution of species within the genus Claviceps are the result of varying mechanisms driving genome evolution and host range expansion.</title>
        <authorList>
            <person name="Wyka S.A."/>
            <person name="Mondo S.J."/>
            <person name="Liu M."/>
            <person name="Dettman J."/>
            <person name="Nalam V."/>
            <person name="Broders K.D."/>
        </authorList>
    </citation>
    <scope>NUCLEOTIDE SEQUENCE [LARGE SCALE GENOMIC DNA]</scope>
    <source>
        <strain evidence="2 3">CCC 1485</strain>
    </source>
</reference>
<protein>
    <submittedName>
        <fullName evidence="2">Uncharacterized protein</fullName>
    </submittedName>
</protein>